<protein>
    <recommendedName>
        <fullName evidence="3">M23ase beta-sheet core domain-containing protein</fullName>
    </recommendedName>
</protein>
<dbReference type="Proteomes" id="UP001500839">
    <property type="component" value="Unassembled WGS sequence"/>
</dbReference>
<dbReference type="PANTHER" id="PTHR21666">
    <property type="entry name" value="PEPTIDASE-RELATED"/>
    <property type="match status" value="1"/>
</dbReference>
<feature type="compositionally biased region" description="Basic residues" evidence="2">
    <location>
        <begin position="44"/>
        <end position="65"/>
    </location>
</feature>
<sequence length="243" mass="24815">MRPAAPPGGARTVHTGRMPAPPSQAPPQQASACTSSHGAGARPHGPRRRGHSRRRSHRRGRRRAGRIAATLCITAACAAPALGVPASPPAAGTAGPGQAGTRPAVARQSVYDWPLGGVPEVTRGFDKPDFRYGPGHRGVDLGAAPGVPVLAAGPGIVAFAVPVAGRDVVSIDHPTGLRTTYEPLTPALHAGDPVATGTVIGRLSAGHAGCPRAACLHWGLRDGEDYLDPRSLLGTITVRLLPV</sequence>
<name>A0ABP9CX20_9ACTN</name>
<feature type="domain" description="M23ase beta-sheet core" evidence="3">
    <location>
        <begin position="135"/>
        <end position="229"/>
    </location>
</feature>
<organism evidence="4 5">
    <name type="scientific">Tomitella cavernea</name>
    <dbReference type="NCBI Taxonomy" id="1387982"/>
    <lineage>
        <taxon>Bacteria</taxon>
        <taxon>Bacillati</taxon>
        <taxon>Actinomycetota</taxon>
        <taxon>Actinomycetes</taxon>
        <taxon>Mycobacteriales</taxon>
        <taxon>Tomitella</taxon>
    </lineage>
</organism>
<keyword evidence="1" id="KW-0732">Signal</keyword>
<evidence type="ECO:0000313" key="4">
    <source>
        <dbReference type="EMBL" id="GAA4816269.1"/>
    </source>
</evidence>
<dbReference type="InterPro" id="IPR016047">
    <property type="entry name" value="M23ase_b-sheet_dom"/>
</dbReference>
<keyword evidence="5" id="KW-1185">Reference proteome</keyword>
<evidence type="ECO:0000259" key="3">
    <source>
        <dbReference type="Pfam" id="PF01551"/>
    </source>
</evidence>
<gene>
    <name evidence="4" type="ORF">GCM10023353_22980</name>
</gene>
<dbReference type="InterPro" id="IPR011055">
    <property type="entry name" value="Dup_hybrid_motif"/>
</dbReference>
<evidence type="ECO:0000256" key="2">
    <source>
        <dbReference type="SAM" id="MobiDB-lite"/>
    </source>
</evidence>
<dbReference type="PANTHER" id="PTHR21666:SF289">
    <property type="entry name" value="L-ALA--D-GLU ENDOPEPTIDASE"/>
    <property type="match status" value="1"/>
</dbReference>
<comment type="caution">
    <text evidence="4">The sequence shown here is derived from an EMBL/GenBank/DDBJ whole genome shotgun (WGS) entry which is preliminary data.</text>
</comment>
<proteinExistence type="predicted"/>
<dbReference type="SUPFAM" id="SSF51261">
    <property type="entry name" value="Duplicated hybrid motif"/>
    <property type="match status" value="1"/>
</dbReference>
<dbReference type="InterPro" id="IPR050570">
    <property type="entry name" value="Cell_wall_metabolism_enzyme"/>
</dbReference>
<feature type="region of interest" description="Disordered" evidence="2">
    <location>
        <begin position="1"/>
        <end position="65"/>
    </location>
</feature>
<evidence type="ECO:0000313" key="5">
    <source>
        <dbReference type="Proteomes" id="UP001500839"/>
    </source>
</evidence>
<evidence type="ECO:0000256" key="1">
    <source>
        <dbReference type="ARBA" id="ARBA00022729"/>
    </source>
</evidence>
<feature type="compositionally biased region" description="Low complexity" evidence="2">
    <location>
        <begin position="26"/>
        <end position="43"/>
    </location>
</feature>
<accession>A0ABP9CX20</accession>
<dbReference type="Pfam" id="PF01551">
    <property type="entry name" value="Peptidase_M23"/>
    <property type="match status" value="1"/>
</dbReference>
<reference evidence="5" key="1">
    <citation type="journal article" date="2019" name="Int. J. Syst. Evol. Microbiol.">
        <title>The Global Catalogue of Microorganisms (GCM) 10K type strain sequencing project: providing services to taxonomists for standard genome sequencing and annotation.</title>
        <authorList>
            <consortium name="The Broad Institute Genomics Platform"/>
            <consortium name="The Broad Institute Genome Sequencing Center for Infectious Disease"/>
            <person name="Wu L."/>
            <person name="Ma J."/>
        </authorList>
    </citation>
    <scope>NUCLEOTIDE SEQUENCE [LARGE SCALE GENOMIC DNA]</scope>
    <source>
        <strain evidence="5">JCM 18542</strain>
    </source>
</reference>
<dbReference type="EMBL" id="BAABKQ010000001">
    <property type="protein sequence ID" value="GAA4816269.1"/>
    <property type="molecule type" value="Genomic_DNA"/>
</dbReference>
<dbReference type="CDD" id="cd12797">
    <property type="entry name" value="M23_peptidase"/>
    <property type="match status" value="1"/>
</dbReference>
<dbReference type="Gene3D" id="2.70.70.10">
    <property type="entry name" value="Glucose Permease (Domain IIA)"/>
    <property type="match status" value="1"/>
</dbReference>